<protein>
    <recommendedName>
        <fullName evidence="1">Polysaccharide pyruvyl transferase domain-containing protein</fullName>
    </recommendedName>
</protein>
<keyword evidence="3" id="KW-1185">Reference proteome</keyword>
<dbReference type="Pfam" id="PF04230">
    <property type="entry name" value="PS_pyruv_trans"/>
    <property type="match status" value="1"/>
</dbReference>
<dbReference type="RefSeq" id="WP_008896494.1">
    <property type="nucleotide sequence ID" value="NZ_AOIS01000065.1"/>
</dbReference>
<dbReference type="AlphaFoldDB" id="M0BVF1"/>
<accession>M0BVF1</accession>
<dbReference type="OrthoDB" id="205663at2157"/>
<comment type="caution">
    <text evidence="2">The sequence shown here is derived from an EMBL/GenBank/DDBJ whole genome shotgun (WGS) entry which is preliminary data.</text>
</comment>
<dbReference type="STRING" id="1227488.C477_21195"/>
<gene>
    <name evidence="2" type="ORF">C477_21195</name>
</gene>
<evidence type="ECO:0000313" key="2">
    <source>
        <dbReference type="EMBL" id="ELZ14077.1"/>
    </source>
</evidence>
<feature type="domain" description="Polysaccharide pyruvyl transferase" evidence="1">
    <location>
        <begin position="12"/>
        <end position="279"/>
    </location>
</feature>
<evidence type="ECO:0000259" key="1">
    <source>
        <dbReference type="Pfam" id="PF04230"/>
    </source>
</evidence>
<dbReference type="eggNOG" id="arCOG04826">
    <property type="taxonomic scope" value="Archaea"/>
</dbReference>
<evidence type="ECO:0000313" key="3">
    <source>
        <dbReference type="Proteomes" id="UP000011657"/>
    </source>
</evidence>
<name>M0BVF1_9EURY</name>
<sequence length="332" mass="38223">MKIVLLRTWLTNIGNGFIDKGAQTILRKAFPDSEIIEVSGYPNFTAGRKDTGIFPTVQNKLSNKLLGNSRPDQSYLDRTINVSEYIDADLAVLPGCILYDHVIEKYSNVLQSLKDRDVPIVLLGVGGGDYQPKTQRYVKSFLREIEPIGMITRDSNAYNAYKSDVDNTYDGIDCAFFINDWYEPPETEHNFTVLTFDKIDEPKKLSYKSDIIRTDHFPFEQPHGTLWKKVKKMRKQSPFYKEDNIFVSDSIKDYLFFYSNANVTHSDRIHACLPTLAYGNKAKFWFDTPRGALFDKVLDEDIHTNQVRLDEDKVDRLKSEQVEAIQNIVSEM</sequence>
<organism evidence="2 3">
    <name type="scientific">Haloterrigena salina JCM 13891</name>
    <dbReference type="NCBI Taxonomy" id="1227488"/>
    <lineage>
        <taxon>Archaea</taxon>
        <taxon>Methanobacteriati</taxon>
        <taxon>Methanobacteriota</taxon>
        <taxon>Stenosarchaea group</taxon>
        <taxon>Halobacteria</taxon>
        <taxon>Halobacteriales</taxon>
        <taxon>Natrialbaceae</taxon>
        <taxon>Haloterrigena</taxon>
    </lineage>
</organism>
<reference evidence="2 3" key="1">
    <citation type="journal article" date="2014" name="PLoS Genet.">
        <title>Phylogenetically driven sequencing of extremely halophilic archaea reveals strategies for static and dynamic osmo-response.</title>
        <authorList>
            <person name="Becker E.A."/>
            <person name="Seitzer P.M."/>
            <person name="Tritt A."/>
            <person name="Larsen D."/>
            <person name="Krusor M."/>
            <person name="Yao A.I."/>
            <person name="Wu D."/>
            <person name="Madern D."/>
            <person name="Eisen J.A."/>
            <person name="Darling A.E."/>
            <person name="Facciotti M.T."/>
        </authorList>
    </citation>
    <scope>NUCLEOTIDE SEQUENCE [LARGE SCALE GENOMIC DNA]</scope>
    <source>
        <strain evidence="2 3">JCM 13891</strain>
    </source>
</reference>
<dbReference type="Proteomes" id="UP000011657">
    <property type="component" value="Unassembled WGS sequence"/>
</dbReference>
<dbReference type="InterPro" id="IPR007345">
    <property type="entry name" value="Polysacch_pyruvyl_Trfase"/>
</dbReference>
<proteinExistence type="predicted"/>
<dbReference type="EMBL" id="AOIS01000065">
    <property type="protein sequence ID" value="ELZ14077.1"/>
    <property type="molecule type" value="Genomic_DNA"/>
</dbReference>